<evidence type="ECO:0000256" key="8">
    <source>
        <dbReference type="ARBA" id="ARBA00023163"/>
    </source>
</evidence>
<keyword evidence="5" id="KW-0597">Phosphoprotein</keyword>
<evidence type="ECO:0000256" key="5">
    <source>
        <dbReference type="ARBA" id="ARBA00022553"/>
    </source>
</evidence>
<evidence type="ECO:0000313" key="12">
    <source>
        <dbReference type="EMBL" id="KAJ2799443.1"/>
    </source>
</evidence>
<dbReference type="PANTHER" id="PTHR31169:SF8">
    <property type="entry name" value="ZINC-FINGER DOMAIN OF MONOAMINE-OXIDASE A REPRESSOR R1 PROTEIN"/>
    <property type="match status" value="1"/>
</dbReference>
<evidence type="ECO:0000313" key="13">
    <source>
        <dbReference type="Proteomes" id="UP001140094"/>
    </source>
</evidence>
<keyword evidence="7" id="KW-0805">Transcription regulation</keyword>
<comment type="subcellular location">
    <subcellularLocation>
        <location evidence="2">Cytoplasm</location>
    </subcellularLocation>
    <subcellularLocation>
        <location evidence="1">Nucleus</location>
    </subcellularLocation>
</comment>
<dbReference type="InterPro" id="IPR040221">
    <property type="entry name" value="CDCA7/CDA7L"/>
</dbReference>
<name>A0A9W8HZX0_9FUNG</name>
<gene>
    <name evidence="12" type="ORF">H4R20_004436</name>
</gene>
<keyword evidence="13" id="KW-1185">Reference proteome</keyword>
<protein>
    <recommendedName>
        <fullName evidence="11">Zinc-finger domain-containing protein</fullName>
    </recommendedName>
</protein>
<evidence type="ECO:0000256" key="3">
    <source>
        <dbReference type="ARBA" id="ARBA00022490"/>
    </source>
</evidence>
<feature type="region of interest" description="Disordered" evidence="10">
    <location>
        <begin position="76"/>
        <end position="96"/>
    </location>
</feature>
<dbReference type="OrthoDB" id="298344at2759"/>
<keyword evidence="8" id="KW-0804">Transcription</keyword>
<dbReference type="Pfam" id="PF10497">
    <property type="entry name" value="zf-4CXXC_R1"/>
    <property type="match status" value="1"/>
</dbReference>
<accession>A0A9W8HZX0</accession>
<keyword evidence="4" id="KW-1017">Isopeptide bond</keyword>
<proteinExistence type="predicted"/>
<organism evidence="12 13">
    <name type="scientific">Coemansia guatemalensis</name>
    <dbReference type="NCBI Taxonomy" id="2761395"/>
    <lineage>
        <taxon>Eukaryota</taxon>
        <taxon>Fungi</taxon>
        <taxon>Fungi incertae sedis</taxon>
        <taxon>Zoopagomycota</taxon>
        <taxon>Kickxellomycotina</taxon>
        <taxon>Kickxellomycetes</taxon>
        <taxon>Kickxellales</taxon>
        <taxon>Kickxellaceae</taxon>
        <taxon>Coemansia</taxon>
    </lineage>
</organism>
<feature type="compositionally biased region" description="Basic and acidic residues" evidence="10">
    <location>
        <begin position="39"/>
        <end position="55"/>
    </location>
</feature>
<dbReference type="GO" id="GO:0005634">
    <property type="term" value="C:nucleus"/>
    <property type="evidence" value="ECO:0007669"/>
    <property type="project" value="UniProtKB-SubCell"/>
</dbReference>
<feature type="region of interest" description="Disordered" evidence="10">
    <location>
        <begin position="31"/>
        <end position="55"/>
    </location>
</feature>
<evidence type="ECO:0000256" key="1">
    <source>
        <dbReference type="ARBA" id="ARBA00004123"/>
    </source>
</evidence>
<evidence type="ECO:0000256" key="6">
    <source>
        <dbReference type="ARBA" id="ARBA00022843"/>
    </source>
</evidence>
<dbReference type="InterPro" id="IPR018866">
    <property type="entry name" value="Znf-4CXXC_R1"/>
</dbReference>
<dbReference type="EMBL" id="JANBUO010001177">
    <property type="protein sequence ID" value="KAJ2799443.1"/>
    <property type="molecule type" value="Genomic_DNA"/>
</dbReference>
<dbReference type="GO" id="GO:0006355">
    <property type="term" value="P:regulation of DNA-templated transcription"/>
    <property type="evidence" value="ECO:0007669"/>
    <property type="project" value="InterPro"/>
</dbReference>
<feature type="domain" description="Zinc-finger" evidence="11">
    <location>
        <begin position="107"/>
        <end position="198"/>
    </location>
</feature>
<keyword evidence="6" id="KW-0832">Ubl conjugation</keyword>
<sequence length="316" mass="36173">MTSYEEERERQIRENAEFLASLGIEKLIVNQKPAAPRKRAVERDGDNDDYRPSRDFGIRKRAKTISYRENDYYQAATPSKKKYSKSKSGSAKRRADAGHRIIGGRVYDSQLGKTCHQCRQKTMDQKIACSNPSCNLMMDYKCLINRYNEDANIIDHSEWTCPKCRDICNCSFCMKKRGKRPTGQLSTFIKLNGVEAAKKAMMTDEISSTVIFPMAPRRHRNSLDGLDCFDEFSSDDDSDETLTKDNLLTRSVPTRQSKRLTKSNVREKLAASVKLDLDQDSDLDLYDTDTDEAAAYDNIWHGWQDCPLEINCIVLI</sequence>
<evidence type="ECO:0000259" key="11">
    <source>
        <dbReference type="Pfam" id="PF10497"/>
    </source>
</evidence>
<evidence type="ECO:0000256" key="10">
    <source>
        <dbReference type="SAM" id="MobiDB-lite"/>
    </source>
</evidence>
<evidence type="ECO:0000256" key="2">
    <source>
        <dbReference type="ARBA" id="ARBA00004496"/>
    </source>
</evidence>
<keyword evidence="9" id="KW-0539">Nucleus</keyword>
<evidence type="ECO:0000256" key="4">
    <source>
        <dbReference type="ARBA" id="ARBA00022499"/>
    </source>
</evidence>
<evidence type="ECO:0000256" key="7">
    <source>
        <dbReference type="ARBA" id="ARBA00023015"/>
    </source>
</evidence>
<reference evidence="12" key="1">
    <citation type="submission" date="2022-07" db="EMBL/GenBank/DDBJ databases">
        <title>Phylogenomic reconstructions and comparative analyses of Kickxellomycotina fungi.</title>
        <authorList>
            <person name="Reynolds N.K."/>
            <person name="Stajich J.E."/>
            <person name="Barry K."/>
            <person name="Grigoriev I.V."/>
            <person name="Crous P."/>
            <person name="Smith M.E."/>
        </authorList>
    </citation>
    <scope>NUCLEOTIDE SEQUENCE</scope>
    <source>
        <strain evidence="12">NRRL 1565</strain>
    </source>
</reference>
<dbReference type="GO" id="GO:0005737">
    <property type="term" value="C:cytoplasm"/>
    <property type="evidence" value="ECO:0007669"/>
    <property type="project" value="UniProtKB-SubCell"/>
</dbReference>
<evidence type="ECO:0000256" key="9">
    <source>
        <dbReference type="ARBA" id="ARBA00023242"/>
    </source>
</evidence>
<dbReference type="AlphaFoldDB" id="A0A9W8HZX0"/>
<dbReference type="PANTHER" id="PTHR31169">
    <property type="entry name" value="OS05G0300700 PROTEIN"/>
    <property type="match status" value="1"/>
</dbReference>
<keyword evidence="3" id="KW-0963">Cytoplasm</keyword>
<comment type="caution">
    <text evidence="12">The sequence shown here is derived from an EMBL/GenBank/DDBJ whole genome shotgun (WGS) entry which is preliminary data.</text>
</comment>
<dbReference type="Proteomes" id="UP001140094">
    <property type="component" value="Unassembled WGS sequence"/>
</dbReference>